<evidence type="ECO:0000256" key="1">
    <source>
        <dbReference type="ARBA" id="ARBA00022975"/>
    </source>
</evidence>
<evidence type="ECO:0000313" key="3">
    <source>
        <dbReference type="EMBL" id="MBD1362759.1"/>
    </source>
</evidence>
<organism evidence="3 4">
    <name type="scientific">Mucilaginibacter pankratovii</name>
    <dbReference type="NCBI Taxonomy" id="2772110"/>
    <lineage>
        <taxon>Bacteria</taxon>
        <taxon>Pseudomonadati</taxon>
        <taxon>Bacteroidota</taxon>
        <taxon>Sphingobacteriia</taxon>
        <taxon>Sphingobacteriales</taxon>
        <taxon>Sphingobacteriaceae</taxon>
        <taxon>Mucilaginibacter</taxon>
    </lineage>
</organism>
<evidence type="ECO:0000259" key="2">
    <source>
        <dbReference type="Pfam" id="PF12890"/>
    </source>
</evidence>
<gene>
    <name evidence="3" type="ORF">IDJ77_02960</name>
</gene>
<keyword evidence="4" id="KW-1185">Reference proteome</keyword>
<dbReference type="Gene3D" id="3.20.20.140">
    <property type="entry name" value="Metal-dependent hydrolases"/>
    <property type="match status" value="1"/>
</dbReference>
<dbReference type="InterPro" id="IPR024403">
    <property type="entry name" value="DHOase_cat"/>
</dbReference>
<dbReference type="SUPFAM" id="SSF51556">
    <property type="entry name" value="Metallo-dependent hydrolases"/>
    <property type="match status" value="1"/>
</dbReference>
<feature type="domain" description="Dihydroorotase catalytic" evidence="2">
    <location>
        <begin position="50"/>
        <end position="236"/>
    </location>
</feature>
<protein>
    <submittedName>
        <fullName evidence="3">Dihydroorotase</fullName>
    </submittedName>
</protein>
<dbReference type="InterPro" id="IPR004722">
    <property type="entry name" value="DHOase"/>
</dbReference>
<dbReference type="SUPFAM" id="SSF51338">
    <property type="entry name" value="Composite domain of metallo-dependent hydrolases"/>
    <property type="match status" value="1"/>
</dbReference>
<dbReference type="RefSeq" id="WP_191187447.1">
    <property type="nucleotide sequence ID" value="NZ_JACWMY010000002.1"/>
</dbReference>
<dbReference type="NCBIfam" id="TIGR00857">
    <property type="entry name" value="pyrC_multi"/>
    <property type="match status" value="1"/>
</dbReference>
<dbReference type="CDD" id="cd01317">
    <property type="entry name" value="DHOase_IIa"/>
    <property type="match status" value="1"/>
</dbReference>
<dbReference type="InterPro" id="IPR011059">
    <property type="entry name" value="Metal-dep_hydrolase_composite"/>
</dbReference>
<sequence length="419" mass="45384">MNLLIKSATVVYPASPFHNQVADILIQKGIITKIGSGLSDDKAEVIDATGKYLAPGFFDLNCNVGELGLETKEDLQTGTAAAAAGGFTGIALMPNTHPPVHSKAEVEYLLNRAKGNLVDIYPLGTISHKREGKDLSEMYDMYKSGARAFTDGNRPVQDAGLMERALLYVQGFGAKVISYAEDAFIAGKAKMNEGVVSTMLGMKGIPSLAEELMIARDIYLAEDSGTDIHFTTISTARSVELIREAKKRGLKVTCDTAIHNIVLTDEALMGFDSLYKVKPPLRTQADVDALIAGLKDGTIDALVTQHTPHEIEFKDVEFEVAEYGIIGMQTAFSMAIKVGLPVELIVEKLAINPRKILNVAIPTLAEGEKANLVLLDTKAEWEYSRTANRSKSYNSPFLGQNLKGKVLLTCNNNQTSNSN</sequence>
<comment type="caution">
    <text evidence="3">The sequence shown here is derived from an EMBL/GenBank/DDBJ whole genome shotgun (WGS) entry which is preliminary data.</text>
</comment>
<dbReference type="Pfam" id="PF12890">
    <property type="entry name" value="DHOase"/>
    <property type="match status" value="1"/>
</dbReference>
<dbReference type="Gene3D" id="2.30.40.10">
    <property type="entry name" value="Urease, subunit C, domain 1"/>
    <property type="match status" value="1"/>
</dbReference>
<dbReference type="PANTHER" id="PTHR43668:SF2">
    <property type="entry name" value="ALLANTOINASE"/>
    <property type="match status" value="1"/>
</dbReference>
<reference evidence="3 4" key="1">
    <citation type="submission" date="2020-09" db="EMBL/GenBank/DDBJ databases">
        <title>Novel species of Mucilaginibacter isolated from a glacier on the Tibetan Plateau.</title>
        <authorList>
            <person name="Liu Q."/>
            <person name="Xin Y.-H."/>
        </authorList>
    </citation>
    <scope>NUCLEOTIDE SEQUENCE [LARGE SCALE GENOMIC DNA]</scope>
    <source>
        <strain evidence="3 4">ZT4R22</strain>
    </source>
</reference>
<proteinExistence type="predicted"/>
<evidence type="ECO:0000313" key="4">
    <source>
        <dbReference type="Proteomes" id="UP000606600"/>
    </source>
</evidence>
<dbReference type="EMBL" id="JACWMY010000002">
    <property type="protein sequence ID" value="MBD1362759.1"/>
    <property type="molecule type" value="Genomic_DNA"/>
</dbReference>
<name>A0ABR7WKB2_9SPHI</name>
<dbReference type="PANTHER" id="PTHR43668">
    <property type="entry name" value="ALLANTOINASE"/>
    <property type="match status" value="1"/>
</dbReference>
<keyword evidence="1" id="KW-0665">Pyrimidine biosynthesis</keyword>
<dbReference type="InterPro" id="IPR050138">
    <property type="entry name" value="DHOase/Allantoinase_Hydrolase"/>
</dbReference>
<dbReference type="InterPro" id="IPR032466">
    <property type="entry name" value="Metal_Hydrolase"/>
</dbReference>
<dbReference type="Proteomes" id="UP000606600">
    <property type="component" value="Unassembled WGS sequence"/>
</dbReference>
<accession>A0ABR7WKB2</accession>